<feature type="transmembrane region" description="Helical" evidence="8">
    <location>
        <begin position="139"/>
        <end position="165"/>
    </location>
</feature>
<keyword evidence="3 8" id="KW-0812">Transmembrane</keyword>
<comment type="similarity">
    <text evidence="2">Belongs to the ERG2 family.</text>
</comment>
<evidence type="ECO:0000313" key="10">
    <source>
        <dbReference type="Proteomes" id="UP001318860"/>
    </source>
</evidence>
<keyword evidence="5 8" id="KW-1133">Transmembrane helix</keyword>
<evidence type="ECO:0000256" key="4">
    <source>
        <dbReference type="ARBA" id="ARBA00022824"/>
    </source>
</evidence>
<dbReference type="InterPro" id="IPR006716">
    <property type="entry name" value="ERG2_sigma1_rcpt-like"/>
</dbReference>
<comment type="subcellular location">
    <subcellularLocation>
        <location evidence="1">Endoplasmic reticulum membrane</location>
    </subcellularLocation>
</comment>
<feature type="compositionally biased region" description="Polar residues" evidence="7">
    <location>
        <begin position="112"/>
        <end position="126"/>
    </location>
</feature>
<evidence type="ECO:0000256" key="8">
    <source>
        <dbReference type="SAM" id="Phobius"/>
    </source>
</evidence>
<evidence type="ECO:0000256" key="1">
    <source>
        <dbReference type="ARBA" id="ARBA00004586"/>
    </source>
</evidence>
<keyword evidence="6 8" id="KW-0472">Membrane</keyword>
<sequence>MMSRRSKIVEDTMKTMILTPNSSVKSSTTMEANPSETRDNSFYFPGCRKDANCNCEICIASINATLDLMPNSIHRSSLTKLSVSRPVIRRSPVSLPSSDLSTPKLSARIRSVNLSPPTSSTENTSFQEKKAKRRKKESGYGVFVVRFHLGLILVFGLEYGVSWMVSMVLKAKLSSDLVTNLGENSKNIEGINGKFYFLKNELEGLTAGLITADYSMRSFSIISGRVTEWSTGEADYFVRIANSSWTQKKWSSSVVQLDPNTWILEYRQSFLLENGKFVSTVMDFLKFRLTKAFEKLKQEFWLMSAFGSRHFDFTEGSITIPT</sequence>
<reference evidence="9 10" key="1">
    <citation type="journal article" date="2021" name="Comput. Struct. Biotechnol. J.">
        <title>De novo genome assembly of the potent medicinal plant Rehmannia glutinosa using nanopore technology.</title>
        <authorList>
            <person name="Ma L."/>
            <person name="Dong C."/>
            <person name="Song C."/>
            <person name="Wang X."/>
            <person name="Zheng X."/>
            <person name="Niu Y."/>
            <person name="Chen S."/>
            <person name="Feng W."/>
        </authorList>
    </citation>
    <scope>NUCLEOTIDE SEQUENCE [LARGE SCALE GENOMIC DNA]</scope>
    <source>
        <strain evidence="9">DH-2019</strain>
    </source>
</reference>
<comment type="caution">
    <text evidence="9">The sequence shown here is derived from an EMBL/GenBank/DDBJ whole genome shotgun (WGS) entry which is preliminary data.</text>
</comment>
<keyword evidence="10" id="KW-1185">Reference proteome</keyword>
<evidence type="ECO:0000256" key="7">
    <source>
        <dbReference type="SAM" id="MobiDB-lite"/>
    </source>
</evidence>
<keyword evidence="4" id="KW-0256">Endoplasmic reticulum</keyword>
<accession>A0ABR0U3W5</accession>
<evidence type="ECO:0000313" key="9">
    <source>
        <dbReference type="EMBL" id="KAK6117174.1"/>
    </source>
</evidence>
<gene>
    <name evidence="9" type="ORF">DH2020_049053</name>
</gene>
<evidence type="ECO:0000256" key="2">
    <source>
        <dbReference type="ARBA" id="ARBA00007141"/>
    </source>
</evidence>
<evidence type="ECO:0000256" key="5">
    <source>
        <dbReference type="ARBA" id="ARBA00022989"/>
    </source>
</evidence>
<dbReference type="PANTHER" id="PTHR10868">
    <property type="entry name" value="SIGMA 1-TYPE OPIOID RECEPTOR-RELATED"/>
    <property type="match status" value="1"/>
</dbReference>
<dbReference type="Proteomes" id="UP001318860">
    <property type="component" value="Unassembled WGS sequence"/>
</dbReference>
<organism evidence="9 10">
    <name type="scientific">Rehmannia glutinosa</name>
    <name type="common">Chinese foxglove</name>
    <dbReference type="NCBI Taxonomy" id="99300"/>
    <lineage>
        <taxon>Eukaryota</taxon>
        <taxon>Viridiplantae</taxon>
        <taxon>Streptophyta</taxon>
        <taxon>Embryophyta</taxon>
        <taxon>Tracheophyta</taxon>
        <taxon>Spermatophyta</taxon>
        <taxon>Magnoliopsida</taxon>
        <taxon>eudicotyledons</taxon>
        <taxon>Gunneridae</taxon>
        <taxon>Pentapetalae</taxon>
        <taxon>asterids</taxon>
        <taxon>lamiids</taxon>
        <taxon>Lamiales</taxon>
        <taxon>Orobanchaceae</taxon>
        <taxon>Rehmannieae</taxon>
        <taxon>Rehmannia</taxon>
    </lineage>
</organism>
<evidence type="ECO:0000256" key="6">
    <source>
        <dbReference type="ARBA" id="ARBA00023136"/>
    </source>
</evidence>
<dbReference type="EMBL" id="JABTTQ020003471">
    <property type="protein sequence ID" value="KAK6117174.1"/>
    <property type="molecule type" value="Genomic_DNA"/>
</dbReference>
<proteinExistence type="inferred from homology"/>
<protein>
    <submittedName>
        <fullName evidence="9">Uncharacterized protein</fullName>
    </submittedName>
</protein>
<dbReference type="PANTHER" id="PTHR10868:SF1">
    <property type="entry name" value="SIGMA NON-OPIOID INTRACELLULAR RECEPTOR 1"/>
    <property type="match status" value="1"/>
</dbReference>
<name>A0ABR0U3W5_REHGL</name>
<evidence type="ECO:0000256" key="3">
    <source>
        <dbReference type="ARBA" id="ARBA00022692"/>
    </source>
</evidence>
<feature type="region of interest" description="Disordered" evidence="7">
    <location>
        <begin position="111"/>
        <end position="132"/>
    </location>
</feature>